<accession>A0A2U9P839</accession>
<proteinExistence type="predicted"/>
<evidence type="ECO:0000313" key="2">
    <source>
        <dbReference type="Proteomes" id="UP000247634"/>
    </source>
</evidence>
<sequence length="86" mass="9128">MRVAGAGALVRPGARGVCCVVPGVAVARGWVARSGACGVPLRPPVPPQRHDCPQLRQRGDVGRPAAQLVLTAWWVFRAPLCRFAHP</sequence>
<dbReference type="KEGG" id="sact:DMT42_25950"/>
<organism evidence="1 2">
    <name type="scientific">Streptomyces actuosus</name>
    <dbReference type="NCBI Taxonomy" id="1885"/>
    <lineage>
        <taxon>Bacteria</taxon>
        <taxon>Bacillati</taxon>
        <taxon>Actinomycetota</taxon>
        <taxon>Actinomycetes</taxon>
        <taxon>Kitasatosporales</taxon>
        <taxon>Streptomycetaceae</taxon>
        <taxon>Streptomyces</taxon>
    </lineage>
</organism>
<dbReference type="EMBL" id="CP029788">
    <property type="protein sequence ID" value="AWT45384.1"/>
    <property type="molecule type" value="Genomic_DNA"/>
</dbReference>
<gene>
    <name evidence="1" type="ORF">DMT42_25950</name>
</gene>
<name>A0A2U9P839_STRAS</name>
<keyword evidence="2" id="KW-1185">Reference proteome</keyword>
<protein>
    <submittedName>
        <fullName evidence="1">Uncharacterized protein</fullName>
    </submittedName>
</protein>
<dbReference type="Proteomes" id="UP000247634">
    <property type="component" value="Chromosome"/>
</dbReference>
<evidence type="ECO:0000313" key="1">
    <source>
        <dbReference type="EMBL" id="AWT45384.1"/>
    </source>
</evidence>
<dbReference type="OrthoDB" id="4338308at2"/>
<dbReference type="AlphaFoldDB" id="A0A2U9P839"/>
<reference evidence="1 2" key="1">
    <citation type="submission" date="2018-06" db="EMBL/GenBank/DDBJ databases">
        <title>The complete genome sequence of a nosiheptide producer Streptomyces actuosus ATCC 25421: deducing the ability of producing a new class III lantibiotics.</title>
        <authorList>
            <person name="Liu W."/>
            <person name="Sun F."/>
            <person name="Hu Y."/>
        </authorList>
    </citation>
    <scope>NUCLEOTIDE SEQUENCE [LARGE SCALE GENOMIC DNA]</scope>
    <source>
        <strain evidence="1 2">ATCC 25421</strain>
    </source>
</reference>